<dbReference type="EMBL" id="BLAL01000234">
    <property type="protein sequence ID" value="GES94350.1"/>
    <property type="molecule type" value="Genomic_DNA"/>
</dbReference>
<proteinExistence type="predicted"/>
<evidence type="ECO:0000313" key="1">
    <source>
        <dbReference type="EMBL" id="GES94350.1"/>
    </source>
</evidence>
<evidence type="ECO:0000313" key="2">
    <source>
        <dbReference type="Proteomes" id="UP000615446"/>
    </source>
</evidence>
<comment type="caution">
    <text evidence="1">The sequence shown here is derived from an EMBL/GenBank/DDBJ whole genome shotgun (WGS) entry which is preliminary data.</text>
</comment>
<name>A0A8H3LYK8_9GLOM</name>
<dbReference type="OrthoDB" id="2338740at2759"/>
<protein>
    <submittedName>
        <fullName evidence="1">Uncharacterized protein</fullName>
    </submittedName>
</protein>
<reference evidence="1" key="1">
    <citation type="submission" date="2019-10" db="EMBL/GenBank/DDBJ databases">
        <title>Conservation and host-specific expression of non-tandemly repeated heterogenous ribosome RNA gene in arbuscular mycorrhizal fungi.</title>
        <authorList>
            <person name="Maeda T."/>
            <person name="Kobayashi Y."/>
            <person name="Nakagawa T."/>
            <person name="Ezawa T."/>
            <person name="Yamaguchi K."/>
            <person name="Bino T."/>
            <person name="Nishimoto Y."/>
            <person name="Shigenobu S."/>
            <person name="Kawaguchi M."/>
        </authorList>
    </citation>
    <scope>NUCLEOTIDE SEQUENCE</scope>
    <source>
        <strain evidence="1">HR1</strain>
    </source>
</reference>
<gene>
    <name evidence="1" type="ORF">RCL2_002108600</name>
</gene>
<dbReference type="Proteomes" id="UP000615446">
    <property type="component" value="Unassembled WGS sequence"/>
</dbReference>
<sequence>MDLVNNDELYNKYENLENNLVNDDEYENLDEIFYNENENFGGLSDIEKDKSDEKHDEIVTQLKDKQELSPCVIIDVFENKIQRCNSTTNLKQLWQMVGMWQIDEEEIKKKNFLIKNLGVCYTHFMYDQNKLHILSLKQTKNYTESIIHHRRCLFCNKNKFFFSRSKNCVQHSYIVMGKNIQVPCIGQKKCGALQEYHPLVFSTESSKYARYICMACYEEKGGHIYQRVRRGVREDPNCDNMSHHENDTKKALEAIGYWILDIAASEKSIWQNKLLIHLVLFINQLNQEKSDNTLDILTPSTDTEINPKSLNYENINKQITFFVSIILNIVFKGWKIWLPRIMASLCRKPKLLLSLQEILKIVNITSHTQRHERNLEKICALLVDPTNRILRKKNIWNLGIIDNIDFKETTFGYGNIFDAIRIFEKLLAFNNENFTYQSNFDESDIRNEIITYFKVGCNFSPPNIVILNAGDPPSNDSAVHECLKMYANEIGIENDGYINVVADEAIFRRVGKECGLRATSKVLELIWVAVGLAIHLYAKKKKQNLNNILEENKLIKHESLKAFSPLFPISGKLNYAWSVTHHLYCIENNSKLCAMLRIAPSVNLTSPRHFFAYDEALETFGVKFVKQNVTRIPTDSEELKLKIKATQLEKERTDMLICDYIGDYIQSSKPRNIQSRKEKIWEFVHLLVNAFESTNPFENPIFEFCNNLNDKEINQLVVAYDIGIRRL</sequence>
<accession>A0A8H3LYK8</accession>
<dbReference type="AlphaFoldDB" id="A0A8H3LYK8"/>
<organism evidence="1 2">
    <name type="scientific">Rhizophagus clarus</name>
    <dbReference type="NCBI Taxonomy" id="94130"/>
    <lineage>
        <taxon>Eukaryota</taxon>
        <taxon>Fungi</taxon>
        <taxon>Fungi incertae sedis</taxon>
        <taxon>Mucoromycota</taxon>
        <taxon>Glomeromycotina</taxon>
        <taxon>Glomeromycetes</taxon>
        <taxon>Glomerales</taxon>
        <taxon>Glomeraceae</taxon>
        <taxon>Rhizophagus</taxon>
    </lineage>
</organism>